<dbReference type="RefSeq" id="YP_009836204.1">
    <property type="nucleotide sequence ID" value="NC_048687.1"/>
</dbReference>
<sequence length="55" mass="5631">MAGAWPEKGASPGYTTGVNQALPDILSGIVTEPAAAPVEINPTIRVIRSVNLSIS</sequence>
<evidence type="ECO:0000313" key="1">
    <source>
        <dbReference type="EMBL" id="AWC67976.1"/>
    </source>
</evidence>
<dbReference type="Proteomes" id="UP000240618">
    <property type="component" value="Segment"/>
</dbReference>
<proteinExistence type="predicted"/>
<dbReference type="GeneID" id="55606443"/>
<keyword evidence="2" id="KW-1185">Reference proteome</keyword>
<accession>A0A2S1B6A1</accession>
<reference evidence="1 2" key="1">
    <citation type="journal article" date="2018" name="Arch. Virol.">
        <title>Genome sequence of the novel virulent bacteriophage PMBT14 with lytic activity against Pseudomonas fluorescens DSM 50090(R).</title>
        <authorList>
            <person name="Koberg S."/>
            <person name="Gieschler S."/>
            <person name="Brinks E."/>
            <person name="Wenning M."/>
            <person name="Neve H."/>
            <person name="Franz C.M."/>
        </authorList>
    </citation>
    <scope>NUCLEOTIDE SEQUENCE [LARGE SCALE GENOMIC DNA]</scope>
</reference>
<protein>
    <submittedName>
        <fullName evidence="1">Uncharacterized protein</fullName>
    </submittedName>
</protein>
<dbReference type="KEGG" id="vg:55606443"/>
<name>A0A2S1B6A1_9CAUD</name>
<dbReference type="EMBL" id="MG596800">
    <property type="protein sequence ID" value="AWC67976.1"/>
    <property type="molecule type" value="Genomic_DNA"/>
</dbReference>
<evidence type="ECO:0000313" key="2">
    <source>
        <dbReference type="Proteomes" id="UP000240618"/>
    </source>
</evidence>
<organism evidence="1 2">
    <name type="scientific">Pseudomonas phage PMBT14</name>
    <dbReference type="NCBI Taxonomy" id="2059855"/>
    <lineage>
        <taxon>Viruses</taxon>
        <taxon>Duplodnaviria</taxon>
        <taxon>Heunggongvirae</taxon>
        <taxon>Uroviricota</taxon>
        <taxon>Caudoviricetes</taxon>
        <taxon>Knuthellervirus</taxon>
        <taxon>Knuthellervirus PMBT14</taxon>
    </lineage>
</organism>